<evidence type="ECO:0000313" key="12">
    <source>
        <dbReference type="EMBL" id="KAE9461689.1"/>
    </source>
</evidence>
<name>A0A6A4M2C2_9ERIC</name>
<dbReference type="InterPro" id="IPR006653">
    <property type="entry name" value="Trp_synth_b_CS"/>
</dbReference>
<evidence type="ECO:0000313" key="13">
    <source>
        <dbReference type="Proteomes" id="UP000428333"/>
    </source>
</evidence>
<dbReference type="PANTHER" id="PTHR48077:SF4">
    <property type="entry name" value="TRYPTOPHAN SYNTHASE"/>
    <property type="match status" value="1"/>
</dbReference>
<dbReference type="Proteomes" id="UP000428333">
    <property type="component" value="Linkage Group LG04"/>
</dbReference>
<dbReference type="GO" id="GO:0004834">
    <property type="term" value="F:tryptophan synthase activity"/>
    <property type="evidence" value="ECO:0007669"/>
    <property type="project" value="UniProtKB-EC"/>
</dbReference>
<reference evidence="12 13" key="1">
    <citation type="journal article" date="2019" name="Genome Biol. Evol.">
        <title>The Rhododendron genome and chromosomal organization provide insight into shared whole-genome duplications across the heath family (Ericaceae).</title>
        <authorList>
            <person name="Soza V.L."/>
            <person name="Lindsley D."/>
            <person name="Waalkes A."/>
            <person name="Ramage E."/>
            <person name="Patwardhan R.P."/>
            <person name="Burton J.N."/>
            <person name="Adey A."/>
            <person name="Kumar A."/>
            <person name="Qiu R."/>
            <person name="Shendure J."/>
            <person name="Hall B."/>
        </authorList>
    </citation>
    <scope>NUCLEOTIDE SEQUENCE [LARGE SCALE GENOMIC DNA]</scope>
    <source>
        <strain evidence="12">RSF 1966-606</strain>
    </source>
</reference>
<evidence type="ECO:0000256" key="10">
    <source>
        <dbReference type="RuleBase" id="RU003663"/>
    </source>
</evidence>
<protein>
    <recommendedName>
        <fullName evidence="3 10">Tryptophan synthase</fullName>
        <ecNumber evidence="3 10">4.2.1.20</ecNumber>
    </recommendedName>
</protein>
<dbReference type="InterPro" id="IPR036052">
    <property type="entry name" value="TrpB-like_PALP_sf"/>
</dbReference>
<evidence type="ECO:0000256" key="6">
    <source>
        <dbReference type="ARBA" id="ARBA00022898"/>
    </source>
</evidence>
<comment type="caution">
    <text evidence="12">The sequence shown here is derived from an EMBL/GenBank/DDBJ whole genome shotgun (WGS) entry which is preliminary data.</text>
</comment>
<dbReference type="Gene3D" id="3.40.50.1100">
    <property type="match status" value="2"/>
</dbReference>
<evidence type="ECO:0000259" key="11">
    <source>
        <dbReference type="Pfam" id="PF00291"/>
    </source>
</evidence>
<dbReference type="PANTHER" id="PTHR48077">
    <property type="entry name" value="TRYPTOPHAN SYNTHASE-RELATED"/>
    <property type="match status" value="1"/>
</dbReference>
<evidence type="ECO:0000256" key="3">
    <source>
        <dbReference type="ARBA" id="ARBA00012043"/>
    </source>
</evidence>
<dbReference type="InterPro" id="IPR001926">
    <property type="entry name" value="TrpB-like_PALP"/>
</dbReference>
<dbReference type="InterPro" id="IPR006654">
    <property type="entry name" value="Trp_synth_beta"/>
</dbReference>
<comment type="pathway">
    <text evidence="2 10">Amino-acid biosynthesis; L-tryptophan biosynthesis; L-tryptophan from chorismate: step 5/5.</text>
</comment>
<feature type="non-terminal residue" evidence="12">
    <location>
        <position position="1"/>
    </location>
</feature>
<dbReference type="SUPFAM" id="SSF53686">
    <property type="entry name" value="Tryptophan synthase beta subunit-like PLP-dependent enzymes"/>
    <property type="match status" value="1"/>
</dbReference>
<evidence type="ECO:0000256" key="7">
    <source>
        <dbReference type="ARBA" id="ARBA00023141"/>
    </source>
</evidence>
<dbReference type="PROSITE" id="PS00168">
    <property type="entry name" value="TRP_SYNTHASE_BETA"/>
    <property type="match status" value="1"/>
</dbReference>
<dbReference type="Pfam" id="PF00291">
    <property type="entry name" value="PALP"/>
    <property type="match status" value="1"/>
</dbReference>
<accession>A0A6A4M2C2</accession>
<evidence type="ECO:0000256" key="1">
    <source>
        <dbReference type="ARBA" id="ARBA00001933"/>
    </source>
</evidence>
<evidence type="ECO:0000256" key="8">
    <source>
        <dbReference type="ARBA" id="ARBA00023239"/>
    </source>
</evidence>
<dbReference type="EMBL" id="QEFC01000948">
    <property type="protein sequence ID" value="KAE9461689.1"/>
    <property type="molecule type" value="Genomic_DNA"/>
</dbReference>
<dbReference type="NCBIfam" id="TIGR00263">
    <property type="entry name" value="trpB"/>
    <property type="match status" value="1"/>
</dbReference>
<evidence type="ECO:0000256" key="9">
    <source>
        <dbReference type="ARBA" id="ARBA00049047"/>
    </source>
</evidence>
<dbReference type="EC" id="4.2.1.20" evidence="3 10"/>
<feature type="domain" description="Tryptophan synthase beta chain-like PALP" evidence="11">
    <location>
        <begin position="90"/>
        <end position="416"/>
    </location>
</feature>
<evidence type="ECO:0000256" key="2">
    <source>
        <dbReference type="ARBA" id="ARBA00004733"/>
    </source>
</evidence>
<gene>
    <name evidence="12" type="ORF">C3L33_06399</name>
</gene>
<dbReference type="UniPathway" id="UPA00035">
    <property type="reaction ID" value="UER00044"/>
</dbReference>
<evidence type="ECO:0000256" key="5">
    <source>
        <dbReference type="ARBA" id="ARBA00022822"/>
    </source>
</evidence>
<dbReference type="CDD" id="cd06446">
    <property type="entry name" value="Trp-synth_B"/>
    <property type="match status" value="1"/>
</dbReference>
<dbReference type="PIRSF" id="PIRSF001413">
    <property type="entry name" value="Trp_syn_beta"/>
    <property type="match status" value="1"/>
</dbReference>
<keyword evidence="13" id="KW-1185">Reference proteome</keyword>
<sequence length="440" mass="47643">MSSIASRIETSTRREIDLGPMVTKRSLTKRLMEAEERKSCGNGKFGSYGGRFVPEMLIACLNGLEDEFNSALRDTAFQEELATALRDYVGRETPLYFAQRLTDHYKNHNGEGPEIYLKREDLNHGGAHKINNAIAQAMLAKRMGLKSIVTATGAGQHGVATAAACAKLSLECTILMGSLDMERQSSNVVLMNLLGAKVKVVEGNFKDACSEAFREWVGNLDTSYYLAGTAVGPHPCPTMVREFQSIIGKETRKQAMEKWDGKPDVLVACVGTGSNALGLFHEFLKDEDVRLIGVEGGGSGINSGRHSATLVTGEVGVYHGTMSYLLQDDEGQIIGAHSIAVGLECPGVSPELSFLKEIGRAEFYTVTDQDAVNAYKRLCRLEGIFPALEASHALAFLDKLCPTLPNGTKVVVNISGRGDKDASTVFKYERDSMGRSASAN</sequence>
<dbReference type="FunFam" id="3.40.50.1100:FF:000004">
    <property type="entry name" value="Tryptophan synthase beta chain"/>
    <property type="match status" value="1"/>
</dbReference>
<keyword evidence="4 10" id="KW-0028">Amino-acid biosynthesis</keyword>
<keyword evidence="8 10" id="KW-0456">Lyase</keyword>
<comment type="catalytic activity">
    <reaction evidence="9 10">
        <text>(1S,2R)-1-C-(indol-3-yl)glycerol 3-phosphate + L-serine = D-glyceraldehyde 3-phosphate + L-tryptophan + H2O</text>
        <dbReference type="Rhea" id="RHEA:10532"/>
        <dbReference type="ChEBI" id="CHEBI:15377"/>
        <dbReference type="ChEBI" id="CHEBI:33384"/>
        <dbReference type="ChEBI" id="CHEBI:57912"/>
        <dbReference type="ChEBI" id="CHEBI:58866"/>
        <dbReference type="ChEBI" id="CHEBI:59776"/>
        <dbReference type="EC" id="4.2.1.20"/>
    </reaction>
</comment>
<dbReference type="GO" id="GO:0005737">
    <property type="term" value="C:cytoplasm"/>
    <property type="evidence" value="ECO:0007669"/>
    <property type="project" value="TreeGrafter"/>
</dbReference>
<dbReference type="OrthoDB" id="10050244at2759"/>
<keyword evidence="7 10" id="KW-0057">Aromatic amino acid biosynthesis</keyword>
<dbReference type="HAMAP" id="MF_00133">
    <property type="entry name" value="Trp_synth_beta"/>
    <property type="match status" value="1"/>
</dbReference>
<proteinExistence type="inferred from homology"/>
<keyword evidence="6 10" id="KW-0663">Pyridoxal phosphate</keyword>
<comment type="cofactor">
    <cofactor evidence="1 10">
        <name>pyridoxal 5'-phosphate</name>
        <dbReference type="ChEBI" id="CHEBI:597326"/>
    </cofactor>
</comment>
<dbReference type="AlphaFoldDB" id="A0A6A4M2C2"/>
<keyword evidence="5 10" id="KW-0822">Tryptophan biosynthesis</keyword>
<evidence type="ECO:0000256" key="4">
    <source>
        <dbReference type="ARBA" id="ARBA00022605"/>
    </source>
</evidence>
<dbReference type="InterPro" id="IPR023026">
    <property type="entry name" value="Trp_synth_beta/beta-like"/>
</dbReference>
<organism evidence="12 13">
    <name type="scientific">Rhododendron williamsianum</name>
    <dbReference type="NCBI Taxonomy" id="262921"/>
    <lineage>
        <taxon>Eukaryota</taxon>
        <taxon>Viridiplantae</taxon>
        <taxon>Streptophyta</taxon>
        <taxon>Embryophyta</taxon>
        <taxon>Tracheophyta</taxon>
        <taxon>Spermatophyta</taxon>
        <taxon>Magnoliopsida</taxon>
        <taxon>eudicotyledons</taxon>
        <taxon>Gunneridae</taxon>
        <taxon>Pentapetalae</taxon>
        <taxon>asterids</taxon>
        <taxon>Ericales</taxon>
        <taxon>Ericaceae</taxon>
        <taxon>Ericoideae</taxon>
        <taxon>Rhodoreae</taxon>
        <taxon>Rhododendron</taxon>
    </lineage>
</organism>